<feature type="region of interest" description="Disordered" evidence="1">
    <location>
        <begin position="447"/>
        <end position="482"/>
    </location>
</feature>
<feature type="domain" description="Peptidase S12 Pab87-related C-terminal" evidence="3">
    <location>
        <begin position="367"/>
        <end position="441"/>
    </location>
</feature>
<dbReference type="Proteomes" id="UP000317835">
    <property type="component" value="Chromosome"/>
</dbReference>
<evidence type="ECO:0000313" key="4">
    <source>
        <dbReference type="EMBL" id="QDV36102.1"/>
    </source>
</evidence>
<evidence type="ECO:0000259" key="3">
    <source>
        <dbReference type="Pfam" id="PF11954"/>
    </source>
</evidence>
<dbReference type="KEGG" id="tpla:ElP_40140"/>
<sequence>MLVLPTALAVLIAPPMVVPDADPDDGGAGLVSRLEEYMEAADAVQKFNGSVIVTKDGEPLLARGYGLANFEHEVPNTPGTKFRLASVTKQFTAMAALILAERGKLGLDDPISEHLPETPESWGGVTIRHLLTHTSGIPSYTGLSGFFEEKSILPLSQEELIGLVRDLPLEFEPGSEYRYNNSGYFLLGMIIERASGSTYESFLREEIFEPLGMEDSGYDRAGPILKGRASGYERVGELVRNSRYLDMGLPFSAGALYSTVEDLARWDRALAEGKLISGESYEAMWTPVKDDYAFGWLVRERDGHPEQEHAGGINGFTTQVIRYPDDGVFVAVLGNVVPEPVGEIARDLAAVVLGLPYEVPRPRAIVEVDPAIFDDYVGRYRISPEMVLEIVREGDRLLGAPSGQDRAELSPTSETEFLVEAVRAEVEFLRDDEGNVTGLVLIQGGRTMQADRLDDTKEEEATPAGDHDREAGDGDEEPDQAG</sequence>
<organism evidence="4 5">
    <name type="scientific">Tautonia plasticadhaerens</name>
    <dbReference type="NCBI Taxonomy" id="2527974"/>
    <lineage>
        <taxon>Bacteria</taxon>
        <taxon>Pseudomonadati</taxon>
        <taxon>Planctomycetota</taxon>
        <taxon>Planctomycetia</taxon>
        <taxon>Isosphaerales</taxon>
        <taxon>Isosphaeraceae</taxon>
        <taxon>Tautonia</taxon>
    </lineage>
</organism>
<keyword evidence="5" id="KW-1185">Reference proteome</keyword>
<dbReference type="InterPro" id="IPR012338">
    <property type="entry name" value="Beta-lactam/transpept-like"/>
</dbReference>
<dbReference type="SUPFAM" id="SSF56601">
    <property type="entry name" value="beta-lactamase/transpeptidase-like"/>
    <property type="match status" value="1"/>
</dbReference>
<dbReference type="PANTHER" id="PTHR46825">
    <property type="entry name" value="D-ALANYL-D-ALANINE-CARBOXYPEPTIDASE/ENDOPEPTIDASE AMPH"/>
    <property type="match status" value="1"/>
</dbReference>
<name>A0A518H5J7_9BACT</name>
<evidence type="ECO:0000256" key="1">
    <source>
        <dbReference type="SAM" id="MobiDB-lite"/>
    </source>
</evidence>
<dbReference type="Pfam" id="PF11954">
    <property type="entry name" value="DUF3471"/>
    <property type="match status" value="1"/>
</dbReference>
<dbReference type="PANTHER" id="PTHR46825:SF9">
    <property type="entry name" value="BETA-LACTAMASE-RELATED DOMAIN-CONTAINING PROTEIN"/>
    <property type="match status" value="1"/>
</dbReference>
<dbReference type="InterPro" id="IPR050491">
    <property type="entry name" value="AmpC-like"/>
</dbReference>
<feature type="compositionally biased region" description="Acidic residues" evidence="1">
    <location>
        <begin position="473"/>
        <end position="482"/>
    </location>
</feature>
<gene>
    <name evidence="4" type="primary">pbpE</name>
    <name evidence="4" type="ORF">ElP_40140</name>
</gene>
<dbReference type="RefSeq" id="WP_145272142.1">
    <property type="nucleotide sequence ID" value="NZ_CP036426.1"/>
</dbReference>
<evidence type="ECO:0000259" key="2">
    <source>
        <dbReference type="Pfam" id="PF00144"/>
    </source>
</evidence>
<dbReference type="Gene3D" id="3.40.710.10">
    <property type="entry name" value="DD-peptidase/beta-lactamase superfamily"/>
    <property type="match status" value="1"/>
</dbReference>
<dbReference type="EMBL" id="CP036426">
    <property type="protein sequence ID" value="QDV36102.1"/>
    <property type="molecule type" value="Genomic_DNA"/>
</dbReference>
<dbReference type="AlphaFoldDB" id="A0A518H5J7"/>
<feature type="domain" description="Beta-lactamase-related" evidence="2">
    <location>
        <begin position="49"/>
        <end position="350"/>
    </location>
</feature>
<dbReference type="InterPro" id="IPR001466">
    <property type="entry name" value="Beta-lactam-related"/>
</dbReference>
<proteinExistence type="predicted"/>
<protein>
    <submittedName>
        <fullName evidence="4">Penicillin-binding protein 4</fullName>
    </submittedName>
</protein>
<accession>A0A518H5J7</accession>
<evidence type="ECO:0000313" key="5">
    <source>
        <dbReference type="Proteomes" id="UP000317835"/>
    </source>
</evidence>
<reference evidence="4 5" key="1">
    <citation type="submission" date="2019-02" db="EMBL/GenBank/DDBJ databases">
        <title>Deep-cultivation of Planctomycetes and their phenomic and genomic characterization uncovers novel biology.</title>
        <authorList>
            <person name="Wiegand S."/>
            <person name="Jogler M."/>
            <person name="Boedeker C."/>
            <person name="Pinto D."/>
            <person name="Vollmers J."/>
            <person name="Rivas-Marin E."/>
            <person name="Kohn T."/>
            <person name="Peeters S.H."/>
            <person name="Heuer A."/>
            <person name="Rast P."/>
            <person name="Oberbeckmann S."/>
            <person name="Bunk B."/>
            <person name="Jeske O."/>
            <person name="Meyerdierks A."/>
            <person name="Storesund J.E."/>
            <person name="Kallscheuer N."/>
            <person name="Luecker S."/>
            <person name="Lage O.M."/>
            <person name="Pohl T."/>
            <person name="Merkel B.J."/>
            <person name="Hornburger P."/>
            <person name="Mueller R.-W."/>
            <person name="Bruemmer F."/>
            <person name="Labrenz M."/>
            <person name="Spormann A.M."/>
            <person name="Op den Camp H."/>
            <person name="Overmann J."/>
            <person name="Amann R."/>
            <person name="Jetten M.S.M."/>
            <person name="Mascher T."/>
            <person name="Medema M.H."/>
            <person name="Devos D.P."/>
            <person name="Kaster A.-K."/>
            <person name="Ovreas L."/>
            <person name="Rohde M."/>
            <person name="Galperin M.Y."/>
            <person name="Jogler C."/>
        </authorList>
    </citation>
    <scope>NUCLEOTIDE SEQUENCE [LARGE SCALE GENOMIC DNA]</scope>
    <source>
        <strain evidence="4 5">ElP</strain>
    </source>
</reference>
<dbReference type="InterPro" id="IPR021860">
    <property type="entry name" value="Peptidase_S12_Pab87-rel_C"/>
</dbReference>
<dbReference type="Pfam" id="PF00144">
    <property type="entry name" value="Beta-lactamase"/>
    <property type="match status" value="1"/>
</dbReference>
<dbReference type="OrthoDB" id="284523at2"/>